<name>A0AAD9RY74_9HYME</name>
<protein>
    <recommendedName>
        <fullName evidence="2">J domain-containing protein</fullName>
    </recommendedName>
</protein>
<dbReference type="InterPro" id="IPR018253">
    <property type="entry name" value="DnaJ_domain_CS"/>
</dbReference>
<dbReference type="Pfam" id="PF01556">
    <property type="entry name" value="DnaJ_C"/>
    <property type="match status" value="1"/>
</dbReference>
<dbReference type="InterPro" id="IPR051339">
    <property type="entry name" value="DnaJ_subfamily_B"/>
</dbReference>
<dbReference type="GO" id="GO:0051087">
    <property type="term" value="F:protein-folding chaperone binding"/>
    <property type="evidence" value="ECO:0007669"/>
    <property type="project" value="TreeGrafter"/>
</dbReference>
<dbReference type="SMART" id="SM00271">
    <property type="entry name" value="DnaJ"/>
    <property type="match status" value="1"/>
</dbReference>
<dbReference type="FunFam" id="2.60.260.20:FF:000002">
    <property type="entry name" value="Dnaj homolog subfamily b member"/>
    <property type="match status" value="1"/>
</dbReference>
<evidence type="ECO:0000256" key="1">
    <source>
        <dbReference type="ARBA" id="ARBA00023186"/>
    </source>
</evidence>
<dbReference type="Pfam" id="PF00226">
    <property type="entry name" value="DnaJ"/>
    <property type="match status" value="1"/>
</dbReference>
<feature type="domain" description="J" evidence="2">
    <location>
        <begin position="15"/>
        <end position="79"/>
    </location>
</feature>
<dbReference type="PROSITE" id="PS00636">
    <property type="entry name" value="DNAJ_1"/>
    <property type="match status" value="1"/>
</dbReference>
<dbReference type="PRINTS" id="PR00625">
    <property type="entry name" value="JDOMAIN"/>
</dbReference>
<dbReference type="CDD" id="cd10747">
    <property type="entry name" value="DnaJ_C"/>
    <property type="match status" value="1"/>
</dbReference>
<dbReference type="Gene3D" id="2.60.260.20">
    <property type="entry name" value="Urease metallochaperone UreE, N-terminal domain"/>
    <property type="match status" value="2"/>
</dbReference>
<dbReference type="SUPFAM" id="SSF46565">
    <property type="entry name" value="Chaperone J-domain"/>
    <property type="match status" value="1"/>
</dbReference>
<dbReference type="PANTHER" id="PTHR24078:SF519">
    <property type="entry name" value="DNAJ HOMOLOG SUBFAMILY B MEMBER 13"/>
    <property type="match status" value="1"/>
</dbReference>
<reference evidence="3" key="1">
    <citation type="submission" date="2021-08" db="EMBL/GenBank/DDBJ databases">
        <authorList>
            <person name="Misof B."/>
            <person name="Oliver O."/>
            <person name="Podsiadlowski L."/>
            <person name="Donath A."/>
            <person name="Peters R."/>
            <person name="Mayer C."/>
            <person name="Rust J."/>
            <person name="Gunkel S."/>
            <person name="Lesny P."/>
            <person name="Martin S."/>
            <person name="Oeyen J.P."/>
            <person name="Petersen M."/>
            <person name="Panagiotis P."/>
            <person name="Wilbrandt J."/>
            <person name="Tanja T."/>
        </authorList>
    </citation>
    <scope>NUCLEOTIDE SEQUENCE</scope>
    <source>
        <strain evidence="3">GBR_01_08_01A</strain>
        <tissue evidence="3">Thorax + abdomen</tissue>
    </source>
</reference>
<dbReference type="EMBL" id="JAIFRP010000006">
    <property type="protein sequence ID" value="KAK2588147.1"/>
    <property type="molecule type" value="Genomic_DNA"/>
</dbReference>
<dbReference type="Gene3D" id="1.10.287.110">
    <property type="entry name" value="DnaJ domain"/>
    <property type="match status" value="1"/>
</dbReference>
<reference evidence="3" key="2">
    <citation type="journal article" date="2023" name="Commun. Biol.">
        <title>Intrasexual cuticular hydrocarbon dimorphism in a wasp sheds light on hydrocarbon biosynthesis genes in Hymenoptera.</title>
        <authorList>
            <person name="Moris V.C."/>
            <person name="Podsiadlowski L."/>
            <person name="Martin S."/>
            <person name="Oeyen J.P."/>
            <person name="Donath A."/>
            <person name="Petersen M."/>
            <person name="Wilbrandt J."/>
            <person name="Misof B."/>
            <person name="Liedtke D."/>
            <person name="Thamm M."/>
            <person name="Scheiner R."/>
            <person name="Schmitt T."/>
            <person name="Niehuis O."/>
        </authorList>
    </citation>
    <scope>NUCLEOTIDE SEQUENCE</scope>
    <source>
        <strain evidence="3">GBR_01_08_01A</strain>
    </source>
</reference>
<accession>A0AAD9RY74</accession>
<dbReference type="SUPFAM" id="SSF49493">
    <property type="entry name" value="HSP40/DnaJ peptide-binding domain"/>
    <property type="match status" value="2"/>
</dbReference>
<dbReference type="PANTHER" id="PTHR24078">
    <property type="entry name" value="DNAJ HOMOLOG SUBFAMILY C MEMBER"/>
    <property type="match status" value="1"/>
</dbReference>
<keyword evidence="4" id="KW-1185">Reference proteome</keyword>
<dbReference type="CDD" id="cd06257">
    <property type="entry name" value="DnaJ"/>
    <property type="match status" value="1"/>
</dbReference>
<evidence type="ECO:0000313" key="4">
    <source>
        <dbReference type="Proteomes" id="UP001258017"/>
    </source>
</evidence>
<comment type="caution">
    <text evidence="3">The sequence shown here is derived from an EMBL/GenBank/DDBJ whole genome shotgun (WGS) entry which is preliminary data.</text>
</comment>
<dbReference type="InterPro" id="IPR002939">
    <property type="entry name" value="DnaJ_C"/>
</dbReference>
<evidence type="ECO:0000313" key="3">
    <source>
        <dbReference type="EMBL" id="KAK2588147.1"/>
    </source>
</evidence>
<evidence type="ECO:0000259" key="2">
    <source>
        <dbReference type="PROSITE" id="PS50076"/>
    </source>
</evidence>
<dbReference type="FunFam" id="2.60.260.20:FF:000006">
    <property type="entry name" value="DnaJ subfamily B member 13"/>
    <property type="match status" value="1"/>
</dbReference>
<dbReference type="InterPro" id="IPR036869">
    <property type="entry name" value="J_dom_sf"/>
</dbReference>
<sequence>MSCETLCLCGKFGLDYYGILSLTRDAKEEDIKKAFKRLALNHHPKRKGASANLAAFSLIAEAYDVLSDPLKKAVYDQYGEEGLKHGVPGPDGFIEPYIYHGEPMRTYREFFGTENPYADLLDSLTRPHPLFEFPEGRGVKRKEEPVINSLQLTLQEVFYGGMKKMKIQRQVFVGCDKIRTEPKEEILTIPIKPGIPTGTKIVYPEMGDQGPAKIPADVVFVVEDRPHEVFRRDGSDLRMTIDVFLREALTGTVVTVNTLDDRILRISITSIITPELRKVIEGEGLPLPENIKERGNLILGFNVEFPIYLSIISKDYVHKALESPATSDAIENAEYVHRYGVERSKMWNML</sequence>
<gene>
    <name evidence="3" type="ORF">KPH14_004197</name>
</gene>
<organism evidence="3 4">
    <name type="scientific">Odynerus spinipes</name>
    <dbReference type="NCBI Taxonomy" id="1348599"/>
    <lineage>
        <taxon>Eukaryota</taxon>
        <taxon>Metazoa</taxon>
        <taxon>Ecdysozoa</taxon>
        <taxon>Arthropoda</taxon>
        <taxon>Hexapoda</taxon>
        <taxon>Insecta</taxon>
        <taxon>Pterygota</taxon>
        <taxon>Neoptera</taxon>
        <taxon>Endopterygota</taxon>
        <taxon>Hymenoptera</taxon>
        <taxon>Apocrita</taxon>
        <taxon>Aculeata</taxon>
        <taxon>Vespoidea</taxon>
        <taxon>Vespidae</taxon>
        <taxon>Eumeninae</taxon>
        <taxon>Odynerus</taxon>
    </lineage>
</organism>
<dbReference type="PROSITE" id="PS50076">
    <property type="entry name" value="DNAJ_2"/>
    <property type="match status" value="1"/>
</dbReference>
<keyword evidence="1" id="KW-0143">Chaperone</keyword>
<dbReference type="AlphaFoldDB" id="A0AAD9RY74"/>
<dbReference type="GO" id="GO:0006457">
    <property type="term" value="P:protein folding"/>
    <property type="evidence" value="ECO:0007669"/>
    <property type="project" value="InterPro"/>
</dbReference>
<dbReference type="Proteomes" id="UP001258017">
    <property type="component" value="Unassembled WGS sequence"/>
</dbReference>
<dbReference type="FunFam" id="1.10.287.110:FF:000106">
    <property type="entry name" value="Putative heat shock protein-like protein"/>
    <property type="match status" value="1"/>
</dbReference>
<dbReference type="InterPro" id="IPR008971">
    <property type="entry name" value="HSP40/DnaJ_pept-bd"/>
</dbReference>
<dbReference type="InterPro" id="IPR001623">
    <property type="entry name" value="DnaJ_domain"/>
</dbReference>
<dbReference type="GO" id="GO:0051082">
    <property type="term" value="F:unfolded protein binding"/>
    <property type="evidence" value="ECO:0007669"/>
    <property type="project" value="InterPro"/>
</dbReference>
<proteinExistence type="predicted"/>
<dbReference type="GO" id="GO:0005829">
    <property type="term" value="C:cytosol"/>
    <property type="evidence" value="ECO:0007669"/>
    <property type="project" value="TreeGrafter"/>
</dbReference>